<gene>
    <name evidence="2" type="ORF">CB5_LOCUS7620</name>
</gene>
<feature type="region of interest" description="Disordered" evidence="1">
    <location>
        <begin position="113"/>
        <end position="166"/>
    </location>
</feature>
<protein>
    <submittedName>
        <fullName evidence="2">Uncharacterized protein</fullName>
    </submittedName>
</protein>
<reference evidence="2" key="1">
    <citation type="submission" date="2020-07" db="EMBL/GenBank/DDBJ databases">
        <authorList>
            <person name="Lin J."/>
        </authorList>
    </citation>
    <scope>NUCLEOTIDE SEQUENCE</scope>
</reference>
<dbReference type="EMBL" id="LR862144">
    <property type="protein sequence ID" value="CAD1824409.1"/>
    <property type="molecule type" value="Genomic_DNA"/>
</dbReference>
<evidence type="ECO:0000256" key="1">
    <source>
        <dbReference type="SAM" id="MobiDB-lite"/>
    </source>
</evidence>
<proteinExistence type="predicted"/>
<name>A0A6V7P0T1_ANACO</name>
<dbReference type="AlphaFoldDB" id="A0A6V7P0T1"/>
<evidence type="ECO:0000313" key="2">
    <source>
        <dbReference type="EMBL" id="CAD1824409.1"/>
    </source>
</evidence>
<feature type="compositionally biased region" description="Low complexity" evidence="1">
    <location>
        <begin position="127"/>
        <end position="158"/>
    </location>
</feature>
<sequence>MAESEAPMAAVNVEEEKGPRHYQIEHPYVCIGEPRHLHPRPPRPVETLGSSSSFDAVALLVASASSSDEKTSSARNAWFDVVASFPAAAHLASFLPGSLLDALSFDLDRAIAERPHPYPTPTPPPSSTSRSSPSSTRTSTTTGSSPSAISSTRSAPRRCTAESWIS</sequence>
<organism evidence="2">
    <name type="scientific">Ananas comosus var. bracteatus</name>
    <name type="common">red pineapple</name>
    <dbReference type="NCBI Taxonomy" id="296719"/>
    <lineage>
        <taxon>Eukaryota</taxon>
        <taxon>Viridiplantae</taxon>
        <taxon>Streptophyta</taxon>
        <taxon>Embryophyta</taxon>
        <taxon>Tracheophyta</taxon>
        <taxon>Spermatophyta</taxon>
        <taxon>Magnoliopsida</taxon>
        <taxon>Liliopsida</taxon>
        <taxon>Poales</taxon>
        <taxon>Bromeliaceae</taxon>
        <taxon>Bromelioideae</taxon>
        <taxon>Ananas</taxon>
    </lineage>
</organism>
<feature type="compositionally biased region" description="Pro residues" evidence="1">
    <location>
        <begin position="117"/>
        <end position="126"/>
    </location>
</feature>
<accession>A0A6V7P0T1</accession>